<dbReference type="HOGENOM" id="CLU_2691516_0_0_1"/>
<evidence type="ECO:0000313" key="2">
    <source>
        <dbReference type="EnsemblPlants" id="AES76443"/>
    </source>
</evidence>
<reference evidence="1 3" key="1">
    <citation type="journal article" date="2011" name="Nature">
        <title>The Medicago genome provides insight into the evolution of rhizobial symbioses.</title>
        <authorList>
            <person name="Young N.D."/>
            <person name="Debelle F."/>
            <person name="Oldroyd G.E."/>
            <person name="Geurts R."/>
            <person name="Cannon S.B."/>
            <person name="Udvardi M.K."/>
            <person name="Benedito V.A."/>
            <person name="Mayer K.F."/>
            <person name="Gouzy J."/>
            <person name="Schoof H."/>
            <person name="Van de Peer Y."/>
            <person name="Proost S."/>
            <person name="Cook D.R."/>
            <person name="Meyers B.C."/>
            <person name="Spannagl M."/>
            <person name="Cheung F."/>
            <person name="De Mita S."/>
            <person name="Krishnakumar V."/>
            <person name="Gundlach H."/>
            <person name="Zhou S."/>
            <person name="Mudge J."/>
            <person name="Bharti A.K."/>
            <person name="Murray J.D."/>
            <person name="Naoumkina M.A."/>
            <person name="Rosen B."/>
            <person name="Silverstein K.A."/>
            <person name="Tang H."/>
            <person name="Rombauts S."/>
            <person name="Zhao P.X."/>
            <person name="Zhou P."/>
            <person name="Barbe V."/>
            <person name="Bardou P."/>
            <person name="Bechner M."/>
            <person name="Bellec A."/>
            <person name="Berger A."/>
            <person name="Berges H."/>
            <person name="Bidwell S."/>
            <person name="Bisseling T."/>
            <person name="Choisne N."/>
            <person name="Couloux A."/>
            <person name="Denny R."/>
            <person name="Deshpande S."/>
            <person name="Dai X."/>
            <person name="Doyle J.J."/>
            <person name="Dudez A.M."/>
            <person name="Farmer A.D."/>
            <person name="Fouteau S."/>
            <person name="Franken C."/>
            <person name="Gibelin C."/>
            <person name="Gish J."/>
            <person name="Goldstein S."/>
            <person name="Gonzalez A.J."/>
            <person name="Green P.J."/>
            <person name="Hallab A."/>
            <person name="Hartog M."/>
            <person name="Hua A."/>
            <person name="Humphray S.J."/>
            <person name="Jeong D.H."/>
            <person name="Jing Y."/>
            <person name="Jocker A."/>
            <person name="Kenton S.M."/>
            <person name="Kim D.J."/>
            <person name="Klee K."/>
            <person name="Lai H."/>
            <person name="Lang C."/>
            <person name="Lin S."/>
            <person name="Macmil S.L."/>
            <person name="Magdelenat G."/>
            <person name="Matthews L."/>
            <person name="McCorrison J."/>
            <person name="Monaghan E.L."/>
            <person name="Mun J.H."/>
            <person name="Najar F.Z."/>
            <person name="Nicholson C."/>
            <person name="Noirot C."/>
            <person name="O'Bleness M."/>
            <person name="Paule C.R."/>
            <person name="Poulain J."/>
            <person name="Prion F."/>
            <person name="Qin B."/>
            <person name="Qu C."/>
            <person name="Retzel E.F."/>
            <person name="Riddle C."/>
            <person name="Sallet E."/>
            <person name="Samain S."/>
            <person name="Samson N."/>
            <person name="Sanders I."/>
            <person name="Saurat O."/>
            <person name="Scarpelli C."/>
            <person name="Schiex T."/>
            <person name="Segurens B."/>
            <person name="Severin A.J."/>
            <person name="Sherrier D.J."/>
            <person name="Shi R."/>
            <person name="Sims S."/>
            <person name="Singer S.R."/>
            <person name="Sinharoy S."/>
            <person name="Sterck L."/>
            <person name="Viollet A."/>
            <person name="Wang B.B."/>
            <person name="Wang K."/>
            <person name="Wang M."/>
            <person name="Wang X."/>
            <person name="Warfsmann J."/>
            <person name="Weissenbach J."/>
            <person name="White D.D."/>
            <person name="White J.D."/>
            <person name="Wiley G.B."/>
            <person name="Wincker P."/>
            <person name="Xing Y."/>
            <person name="Yang L."/>
            <person name="Yao Z."/>
            <person name="Ying F."/>
            <person name="Zhai J."/>
            <person name="Zhou L."/>
            <person name="Zuber A."/>
            <person name="Denarie J."/>
            <person name="Dixon R.A."/>
            <person name="May G.D."/>
            <person name="Schwartz D.C."/>
            <person name="Rogers J."/>
            <person name="Quetier F."/>
            <person name="Town C.D."/>
            <person name="Roe B.A."/>
        </authorList>
    </citation>
    <scope>NUCLEOTIDE SEQUENCE [LARGE SCALE GENOMIC DNA]</scope>
    <source>
        <strain evidence="1">A17</strain>
        <strain evidence="2 3">cv. Jemalong A17</strain>
    </source>
</reference>
<protein>
    <submittedName>
        <fullName evidence="1 2">Uncharacterized protein</fullName>
    </submittedName>
</protein>
<dbReference type="Proteomes" id="UP000002051">
    <property type="component" value="Chromosome 6"/>
</dbReference>
<dbReference type="EnsemblPlants" id="AES76443">
    <property type="protein sequence ID" value="AES76443"/>
    <property type="gene ID" value="MTR_6g078830"/>
</dbReference>
<reference evidence="2" key="3">
    <citation type="submission" date="2015-04" db="UniProtKB">
        <authorList>
            <consortium name="EnsemblPlants"/>
        </authorList>
    </citation>
    <scope>IDENTIFICATION</scope>
    <source>
        <strain evidence="2">cv. Jemalong A17</strain>
    </source>
</reference>
<dbReference type="PaxDb" id="3880-AES76443"/>
<gene>
    <name evidence="1" type="ordered locus">MTR_6g078830</name>
</gene>
<proteinExistence type="predicted"/>
<organism evidence="1 3">
    <name type="scientific">Medicago truncatula</name>
    <name type="common">Barrel medic</name>
    <name type="synonym">Medicago tribuloides</name>
    <dbReference type="NCBI Taxonomy" id="3880"/>
    <lineage>
        <taxon>Eukaryota</taxon>
        <taxon>Viridiplantae</taxon>
        <taxon>Streptophyta</taxon>
        <taxon>Embryophyta</taxon>
        <taxon>Tracheophyta</taxon>
        <taxon>Spermatophyta</taxon>
        <taxon>Magnoliopsida</taxon>
        <taxon>eudicotyledons</taxon>
        <taxon>Gunneridae</taxon>
        <taxon>Pentapetalae</taxon>
        <taxon>rosids</taxon>
        <taxon>fabids</taxon>
        <taxon>Fabales</taxon>
        <taxon>Fabaceae</taxon>
        <taxon>Papilionoideae</taxon>
        <taxon>50 kb inversion clade</taxon>
        <taxon>NPAAA clade</taxon>
        <taxon>Hologalegina</taxon>
        <taxon>IRL clade</taxon>
        <taxon>Trifolieae</taxon>
        <taxon>Medicago</taxon>
    </lineage>
</organism>
<sequence length="74" mass="8613">MRDPEVRMNHIRTSNDGFLQGLMGNNISSHITNATLWYFRQQIDEPRNDDCSQSCCRVSSNNRKYYGRNGSNKI</sequence>
<name>G7KL54_MEDTR</name>
<dbReference type="AlphaFoldDB" id="G7KL54"/>
<evidence type="ECO:0000313" key="1">
    <source>
        <dbReference type="EMBL" id="AES76443.1"/>
    </source>
</evidence>
<reference evidence="1 3" key="2">
    <citation type="journal article" date="2014" name="BMC Genomics">
        <title>An improved genome release (version Mt4.0) for the model legume Medicago truncatula.</title>
        <authorList>
            <person name="Tang H."/>
            <person name="Krishnakumar V."/>
            <person name="Bidwell S."/>
            <person name="Rosen B."/>
            <person name="Chan A."/>
            <person name="Zhou S."/>
            <person name="Gentzbittel L."/>
            <person name="Childs K.L."/>
            <person name="Yandell M."/>
            <person name="Gundlach H."/>
            <person name="Mayer K.F."/>
            <person name="Schwartz D.C."/>
            <person name="Town C.D."/>
        </authorList>
    </citation>
    <scope>GENOME REANNOTATION</scope>
    <source>
        <strain evidence="2 3">cv. Jemalong A17</strain>
    </source>
</reference>
<keyword evidence="3" id="KW-1185">Reference proteome</keyword>
<accession>G7KL54</accession>
<dbReference type="EMBL" id="CM001222">
    <property type="protein sequence ID" value="AES76443.1"/>
    <property type="molecule type" value="Genomic_DNA"/>
</dbReference>
<evidence type="ECO:0000313" key="3">
    <source>
        <dbReference type="Proteomes" id="UP000002051"/>
    </source>
</evidence>